<evidence type="ECO:0000313" key="1">
    <source>
        <dbReference type="EMBL" id="VDP37981.1"/>
    </source>
</evidence>
<reference evidence="1 2" key="1">
    <citation type="submission" date="2018-11" db="EMBL/GenBank/DDBJ databases">
        <authorList>
            <consortium name="Pathogen Informatics"/>
        </authorList>
    </citation>
    <scope>NUCLEOTIDE SEQUENCE [LARGE SCALE GENOMIC DNA]</scope>
</reference>
<dbReference type="AlphaFoldDB" id="A0A183GKU4"/>
<dbReference type="Proteomes" id="UP000050761">
    <property type="component" value="Unassembled WGS sequence"/>
</dbReference>
<evidence type="ECO:0000313" key="2">
    <source>
        <dbReference type="Proteomes" id="UP000050761"/>
    </source>
</evidence>
<evidence type="ECO:0000313" key="3">
    <source>
        <dbReference type="WBParaSite" id="HPBE_0002331401-mRNA-1"/>
    </source>
</evidence>
<organism evidence="2 3">
    <name type="scientific">Heligmosomoides polygyrus</name>
    <name type="common">Parasitic roundworm</name>
    <dbReference type="NCBI Taxonomy" id="6339"/>
    <lineage>
        <taxon>Eukaryota</taxon>
        <taxon>Metazoa</taxon>
        <taxon>Ecdysozoa</taxon>
        <taxon>Nematoda</taxon>
        <taxon>Chromadorea</taxon>
        <taxon>Rhabditida</taxon>
        <taxon>Rhabditina</taxon>
        <taxon>Rhabditomorpha</taxon>
        <taxon>Strongyloidea</taxon>
        <taxon>Heligmosomidae</taxon>
        <taxon>Heligmosomoides</taxon>
    </lineage>
</organism>
<accession>A0A3P8D1Z6</accession>
<accession>A0A183GKU4</accession>
<name>A0A183GKU4_HELPZ</name>
<reference evidence="3" key="2">
    <citation type="submission" date="2019-09" db="UniProtKB">
        <authorList>
            <consortium name="WormBaseParasite"/>
        </authorList>
    </citation>
    <scope>IDENTIFICATION</scope>
</reference>
<protein>
    <submittedName>
        <fullName evidence="1 3">Uncharacterized protein</fullName>
    </submittedName>
</protein>
<proteinExistence type="predicted"/>
<keyword evidence="2" id="KW-1185">Reference proteome</keyword>
<sequence length="138" mass="14653">MTLSNAPRQEAHAFVAVSELLMPAISLRELFAGPGAMRCQHAISHLANGERAPPDVRRQPLLERAAAVVSVSSTPTTGTCQKQVVAAKTNKHERLMNEFSAAAFSTSAAAGPHRSVHTKSVMLCYEWQHSSGAAGPPP</sequence>
<gene>
    <name evidence="1" type="ORF">HPBE_LOCUS23313</name>
</gene>
<dbReference type="EMBL" id="UZAH01034923">
    <property type="protein sequence ID" value="VDP37981.1"/>
    <property type="molecule type" value="Genomic_DNA"/>
</dbReference>
<dbReference type="WBParaSite" id="HPBE_0002331401-mRNA-1">
    <property type="protein sequence ID" value="HPBE_0002331401-mRNA-1"/>
    <property type="gene ID" value="HPBE_0002331401"/>
</dbReference>